<comment type="similarity">
    <text evidence="5">Belongs to the alpha-ketoglutarate dehydrogenase family.</text>
</comment>
<dbReference type="Gene3D" id="3.40.50.970">
    <property type="match status" value="1"/>
</dbReference>
<gene>
    <name evidence="20" type="ORF">fugu_019094</name>
</gene>
<dbReference type="GO" id="GO:0005739">
    <property type="term" value="C:mitochondrion"/>
    <property type="evidence" value="ECO:0007669"/>
    <property type="project" value="UniProtKB-SubCell"/>
</dbReference>
<feature type="region of interest" description="Disordered" evidence="17">
    <location>
        <begin position="376"/>
        <end position="407"/>
    </location>
</feature>
<comment type="subcellular location">
    <subcellularLocation>
        <location evidence="4">Mitochondrion</location>
    </subcellularLocation>
    <subcellularLocation>
        <location evidence="3">Nucleus</location>
    </subcellularLocation>
</comment>
<evidence type="ECO:0000256" key="7">
    <source>
        <dbReference type="ARBA" id="ARBA00022837"/>
    </source>
</evidence>
<feature type="compositionally biased region" description="Polar residues" evidence="17">
    <location>
        <begin position="21"/>
        <end position="32"/>
    </location>
</feature>
<evidence type="ECO:0000256" key="6">
    <source>
        <dbReference type="ARBA" id="ARBA00012280"/>
    </source>
</evidence>
<sequence>MHHLRTTFLRLRPLTGAQAAQRLSQPRLSVTTAGPRRVPPSRQLNTSEPFLNGTSTNYMEEMYYAWLENPKNVHKSWDVFFRNVNAGVPPGAAYQSPSSLLKPSQGLTGAQTLVGAQPNIEELVADHLAVQSLVRAYQVRGHHIAKLDPLEISCVDFDDAPCAIGFQNIGFNGLDESHLDKVFRLPKTTYIGGGESALPLREIIRRLEMAYCQHIGVEFMFINDVQQCHWIREKFETPGIMKFSLEEKRTLLGRMIRSTRFEEFLQKKWSSEKRFGLEGCESLIPALKTIIDISSQSGVESIIMGMPHRGRLNVLANVIRKELDQIFCQFDSKLEAADEGSGDVKYHLGMYHRWLNRVSNKYITMSLMANPSHLEAVDPGGAGQDESGAVLQRRRRGQEGKLSQAQV</sequence>
<feature type="domain" description="Dehydrogenase E1 component" evidence="18">
    <location>
        <begin position="254"/>
        <end position="368"/>
    </location>
</feature>
<evidence type="ECO:0000256" key="4">
    <source>
        <dbReference type="ARBA" id="ARBA00004173"/>
    </source>
</evidence>
<evidence type="ECO:0000256" key="10">
    <source>
        <dbReference type="ARBA" id="ARBA00023002"/>
    </source>
</evidence>
<comment type="cofactor">
    <cofactor evidence="2">
        <name>thiamine diphosphate</name>
        <dbReference type="ChEBI" id="CHEBI:58937"/>
    </cofactor>
</comment>
<dbReference type="InterPro" id="IPR029061">
    <property type="entry name" value="THDP-binding"/>
</dbReference>
<evidence type="ECO:0000313" key="20">
    <source>
        <dbReference type="EMBL" id="TNM92082.1"/>
    </source>
</evidence>
<keyword evidence="21" id="KW-1185">Reference proteome</keyword>
<evidence type="ECO:0000259" key="19">
    <source>
        <dbReference type="Pfam" id="PF16078"/>
    </source>
</evidence>
<dbReference type="GO" id="GO:0004591">
    <property type="term" value="F:oxoglutarate dehydrogenase (succinyl-transferring) activity"/>
    <property type="evidence" value="ECO:0007669"/>
    <property type="project" value="UniProtKB-EC"/>
</dbReference>
<feature type="region of interest" description="Disordered" evidence="17">
    <location>
        <begin position="20"/>
        <end position="50"/>
    </location>
</feature>
<dbReference type="EC" id="1.2.4.2" evidence="6"/>
<proteinExistence type="inferred from homology"/>
<evidence type="ECO:0000256" key="8">
    <source>
        <dbReference type="ARBA" id="ARBA00022842"/>
    </source>
</evidence>
<keyword evidence="13" id="KW-0324">Glycolysis</keyword>
<dbReference type="GO" id="GO:0006096">
    <property type="term" value="P:glycolytic process"/>
    <property type="evidence" value="ECO:0007669"/>
    <property type="project" value="UniProtKB-KW"/>
</dbReference>
<dbReference type="EMBL" id="SWLE01000014">
    <property type="protein sequence ID" value="TNM92082.1"/>
    <property type="molecule type" value="Genomic_DNA"/>
</dbReference>
<keyword evidence="11" id="KW-0786">Thiamine pyrophosphate</keyword>
<evidence type="ECO:0000259" key="18">
    <source>
        <dbReference type="Pfam" id="PF00676"/>
    </source>
</evidence>
<dbReference type="SUPFAM" id="SSF52518">
    <property type="entry name" value="Thiamin diphosphate-binding fold (THDP-binding)"/>
    <property type="match status" value="1"/>
</dbReference>
<keyword evidence="7" id="KW-0106">Calcium</keyword>
<evidence type="ECO:0000256" key="15">
    <source>
        <dbReference type="ARBA" id="ARBA00030680"/>
    </source>
</evidence>
<dbReference type="GO" id="GO:0005634">
    <property type="term" value="C:nucleus"/>
    <property type="evidence" value="ECO:0007669"/>
    <property type="project" value="UniProtKB-SubCell"/>
</dbReference>
<dbReference type="GO" id="GO:0006099">
    <property type="term" value="P:tricarboxylic acid cycle"/>
    <property type="evidence" value="ECO:0007669"/>
    <property type="project" value="TreeGrafter"/>
</dbReference>
<dbReference type="Pfam" id="PF00676">
    <property type="entry name" value="E1_dh"/>
    <property type="match status" value="1"/>
</dbReference>
<organism evidence="20 21">
    <name type="scientific">Takifugu bimaculatus</name>
    <dbReference type="NCBI Taxonomy" id="433685"/>
    <lineage>
        <taxon>Eukaryota</taxon>
        <taxon>Metazoa</taxon>
        <taxon>Chordata</taxon>
        <taxon>Craniata</taxon>
        <taxon>Vertebrata</taxon>
        <taxon>Euteleostomi</taxon>
        <taxon>Actinopterygii</taxon>
        <taxon>Neopterygii</taxon>
        <taxon>Teleostei</taxon>
        <taxon>Neoteleostei</taxon>
        <taxon>Acanthomorphata</taxon>
        <taxon>Eupercaria</taxon>
        <taxon>Tetraodontiformes</taxon>
        <taxon>Tetradontoidea</taxon>
        <taxon>Tetraodontidae</taxon>
        <taxon>Takifugu</taxon>
    </lineage>
</organism>
<keyword evidence="8" id="KW-0460">Magnesium</keyword>
<dbReference type="InterPro" id="IPR011603">
    <property type="entry name" value="2oxoglutarate_DH_E1"/>
</dbReference>
<evidence type="ECO:0000256" key="5">
    <source>
        <dbReference type="ARBA" id="ARBA00006936"/>
    </source>
</evidence>
<keyword evidence="9" id="KW-0809">Transit peptide</keyword>
<evidence type="ECO:0000256" key="11">
    <source>
        <dbReference type="ARBA" id="ARBA00023052"/>
    </source>
</evidence>
<evidence type="ECO:0000256" key="17">
    <source>
        <dbReference type="SAM" id="MobiDB-lite"/>
    </source>
</evidence>
<evidence type="ECO:0000256" key="1">
    <source>
        <dbReference type="ARBA" id="ARBA00001946"/>
    </source>
</evidence>
<keyword evidence="14" id="KW-0539">Nucleus</keyword>
<dbReference type="InterPro" id="IPR001017">
    <property type="entry name" value="DH_E1"/>
</dbReference>
<dbReference type="InterPro" id="IPR032106">
    <property type="entry name" value="2-oxogl_dehyd_N"/>
</dbReference>
<name>A0A4Z2BJH2_9TELE</name>
<dbReference type="PANTHER" id="PTHR23152:SF7">
    <property type="entry name" value="2-OXOGLUTARATE DEHYDROGENASE COMPLEX COMPONENT E1"/>
    <property type="match status" value="1"/>
</dbReference>
<feature type="domain" description="2-oxoglutarate dehydrogenase E1 component N-terminal" evidence="19">
    <location>
        <begin position="49"/>
        <end position="87"/>
    </location>
</feature>
<evidence type="ECO:0000256" key="14">
    <source>
        <dbReference type="ARBA" id="ARBA00023242"/>
    </source>
</evidence>
<dbReference type="PANTHER" id="PTHR23152">
    <property type="entry name" value="2-OXOGLUTARATE DEHYDROGENASE"/>
    <property type="match status" value="1"/>
</dbReference>
<keyword evidence="10" id="KW-0560">Oxidoreductase</keyword>
<evidence type="ECO:0000256" key="3">
    <source>
        <dbReference type="ARBA" id="ARBA00004123"/>
    </source>
</evidence>
<evidence type="ECO:0000256" key="16">
    <source>
        <dbReference type="ARBA" id="ARBA00051042"/>
    </source>
</evidence>
<reference evidence="20 21" key="1">
    <citation type="submission" date="2019-04" db="EMBL/GenBank/DDBJ databases">
        <title>The sequence and de novo assembly of Takifugu bimaculatus genome using PacBio and Hi-C technologies.</title>
        <authorList>
            <person name="Xu P."/>
            <person name="Liu B."/>
            <person name="Zhou Z."/>
        </authorList>
    </citation>
    <scope>NUCLEOTIDE SEQUENCE [LARGE SCALE GENOMIC DNA]</scope>
    <source>
        <strain evidence="20">TB-2018</strain>
        <tissue evidence="20">Muscle</tissue>
    </source>
</reference>
<evidence type="ECO:0000313" key="21">
    <source>
        <dbReference type="Proteomes" id="UP000516260"/>
    </source>
</evidence>
<comment type="cofactor">
    <cofactor evidence="1">
        <name>Mg(2+)</name>
        <dbReference type="ChEBI" id="CHEBI:18420"/>
    </cofactor>
</comment>
<dbReference type="GO" id="GO:0030976">
    <property type="term" value="F:thiamine pyrophosphate binding"/>
    <property type="evidence" value="ECO:0007669"/>
    <property type="project" value="InterPro"/>
</dbReference>
<dbReference type="GO" id="GO:0045252">
    <property type="term" value="C:oxoglutarate dehydrogenase complex"/>
    <property type="evidence" value="ECO:0007669"/>
    <property type="project" value="TreeGrafter"/>
</dbReference>
<protein>
    <recommendedName>
        <fullName evidence="6">oxoglutarate dehydrogenase (succinyl-transferring)</fullName>
        <ecNumber evidence="6">1.2.4.2</ecNumber>
    </recommendedName>
    <alternativeName>
        <fullName evidence="15">Alpha-ketoglutarate dehydrogenase</fullName>
    </alternativeName>
</protein>
<comment type="caution">
    <text evidence="20">The sequence shown here is derived from an EMBL/GenBank/DDBJ whole genome shotgun (WGS) entry which is preliminary data.</text>
</comment>
<evidence type="ECO:0000256" key="2">
    <source>
        <dbReference type="ARBA" id="ARBA00001964"/>
    </source>
</evidence>
<evidence type="ECO:0000256" key="13">
    <source>
        <dbReference type="ARBA" id="ARBA00023152"/>
    </source>
</evidence>
<dbReference type="AlphaFoldDB" id="A0A4Z2BJH2"/>
<accession>A0A4Z2BJH2</accession>
<comment type="catalytic activity">
    <reaction evidence="16">
        <text>N(6)-[(R)-lipoyl]-L-lysyl-[protein] + 2-oxoglutarate + H(+) = N(6)-[(R)-S(8)-succinyldihydrolipoyl]-L-lysyl-[protein] + CO2</text>
        <dbReference type="Rhea" id="RHEA:12188"/>
        <dbReference type="Rhea" id="RHEA-COMP:10474"/>
        <dbReference type="Rhea" id="RHEA-COMP:20092"/>
        <dbReference type="ChEBI" id="CHEBI:15378"/>
        <dbReference type="ChEBI" id="CHEBI:16526"/>
        <dbReference type="ChEBI" id="CHEBI:16810"/>
        <dbReference type="ChEBI" id="CHEBI:83099"/>
        <dbReference type="ChEBI" id="CHEBI:83120"/>
        <dbReference type="EC" id="1.2.4.2"/>
    </reaction>
    <physiologicalReaction direction="left-to-right" evidence="16">
        <dbReference type="Rhea" id="RHEA:12189"/>
    </physiologicalReaction>
</comment>
<dbReference type="Proteomes" id="UP000516260">
    <property type="component" value="Chromosome 21"/>
</dbReference>
<evidence type="ECO:0000256" key="12">
    <source>
        <dbReference type="ARBA" id="ARBA00023128"/>
    </source>
</evidence>
<dbReference type="FunFam" id="1.10.287.1150:FF:000001">
    <property type="entry name" value="2-oxoglutarate dehydrogenase, mitochondrial isoform X1"/>
    <property type="match status" value="1"/>
</dbReference>
<dbReference type="Pfam" id="PF16078">
    <property type="entry name" value="2-oxogl_dehyd_N"/>
    <property type="match status" value="1"/>
</dbReference>
<dbReference type="Gene3D" id="1.10.287.1150">
    <property type="entry name" value="TPP helical domain"/>
    <property type="match status" value="1"/>
</dbReference>
<evidence type="ECO:0000256" key="9">
    <source>
        <dbReference type="ARBA" id="ARBA00022946"/>
    </source>
</evidence>
<keyword evidence="12" id="KW-0496">Mitochondrion</keyword>